<accession>I1QMG3</accession>
<evidence type="ECO:0008006" key="6">
    <source>
        <dbReference type="Google" id="ProtNLM"/>
    </source>
</evidence>
<dbReference type="PANTHER" id="PTHR33698:SF3">
    <property type="entry name" value="OS09G0266000 PROTEIN"/>
    <property type="match status" value="1"/>
</dbReference>
<dbReference type="eggNOG" id="KOG1075">
    <property type="taxonomic scope" value="Eukaryota"/>
</dbReference>
<feature type="domain" description="Reverse transcriptase zinc-binding" evidence="3">
    <location>
        <begin position="221"/>
        <end position="290"/>
    </location>
</feature>
<feature type="domain" description="SnoaL-like" evidence="2">
    <location>
        <begin position="76"/>
        <end position="172"/>
    </location>
</feature>
<evidence type="ECO:0000259" key="2">
    <source>
        <dbReference type="Pfam" id="PF12680"/>
    </source>
</evidence>
<protein>
    <recommendedName>
        <fullName evidence="6">SnoaL-like domain-containing protein</fullName>
    </recommendedName>
</protein>
<dbReference type="STRING" id="4538.I1QMG3"/>
<evidence type="ECO:0000259" key="3">
    <source>
        <dbReference type="Pfam" id="PF13966"/>
    </source>
</evidence>
<keyword evidence="5" id="KW-1185">Reference proteome</keyword>
<evidence type="ECO:0000313" key="4">
    <source>
        <dbReference type="EnsemblPlants" id="ORGLA09G0024200.1"/>
    </source>
</evidence>
<dbReference type="InterPro" id="IPR037401">
    <property type="entry name" value="SnoaL-like"/>
</dbReference>
<reference evidence="4 5" key="2">
    <citation type="submission" date="2018-04" db="EMBL/GenBank/DDBJ databases">
        <title>OglaRS2 (Oryza glaberrima Reference Sequence Version 2).</title>
        <authorList>
            <person name="Zhang J."/>
            <person name="Kudrna D."/>
            <person name="Lee S."/>
            <person name="Talag J."/>
            <person name="Rajasekar S."/>
            <person name="Wing R.A."/>
        </authorList>
    </citation>
    <scope>NUCLEOTIDE SEQUENCE [LARGE SCALE GENOMIC DNA]</scope>
    <source>
        <strain evidence="4 5">cv. IRGC 96717</strain>
    </source>
</reference>
<dbReference type="AlphaFoldDB" id="I1QMG3"/>
<sequence length="336" mass="37118">MALIHHHLAVPVAPAPPPRGHGPATAARRLTRHRPRCRSGAAAGARGRTMMAVIASSMVEPASGEETAARSAADVVRAFYDGVNRRDMAAVEPLIAEGCVYEDLVFPNPFVGRAEILGFFAGFMGSVSSDLRFVIDDISAGDDSRAVGVTWHLDWKGRPFPFSRGCSFYHLQLDEKQQQLQIVYGRDCVEPAVKPGESALLIIRAVTWIFERFPRLANMLTKCVIGKIIWKSRAPARCKFFMYTAMRGACLTADNLQRRGWHLAPVCHLCSQDRETCAHIFLSCRYTQQVCAPVRGRLGLSSTTPSADLSSWWRSARKSISKQDRKTFDAGVILVT</sequence>
<dbReference type="EnsemblPlants" id="ORGLA09G0024200.1">
    <property type="protein sequence ID" value="ORGLA09G0024200.1"/>
    <property type="gene ID" value="ORGLA09G0024200"/>
</dbReference>
<dbReference type="Pfam" id="PF13966">
    <property type="entry name" value="zf-RVT"/>
    <property type="match status" value="1"/>
</dbReference>
<dbReference type="InterPro" id="IPR032710">
    <property type="entry name" value="NTF2-like_dom_sf"/>
</dbReference>
<organism evidence="4 5">
    <name type="scientific">Oryza glaberrima</name>
    <name type="common">African rice</name>
    <dbReference type="NCBI Taxonomy" id="4538"/>
    <lineage>
        <taxon>Eukaryota</taxon>
        <taxon>Viridiplantae</taxon>
        <taxon>Streptophyta</taxon>
        <taxon>Embryophyta</taxon>
        <taxon>Tracheophyta</taxon>
        <taxon>Spermatophyta</taxon>
        <taxon>Magnoliopsida</taxon>
        <taxon>Liliopsida</taxon>
        <taxon>Poales</taxon>
        <taxon>Poaceae</taxon>
        <taxon>BOP clade</taxon>
        <taxon>Oryzoideae</taxon>
        <taxon>Oryzeae</taxon>
        <taxon>Oryzinae</taxon>
        <taxon>Oryza</taxon>
    </lineage>
</organism>
<dbReference type="OMA" id="MALIHHH"/>
<dbReference type="Gene3D" id="3.10.450.50">
    <property type="match status" value="1"/>
</dbReference>
<dbReference type="PANTHER" id="PTHR33698">
    <property type="entry name" value="NUCLEAR TRANSPORT FACTOR 2 (NTF2)-LIKE PROTEIN"/>
    <property type="match status" value="1"/>
</dbReference>
<evidence type="ECO:0000313" key="5">
    <source>
        <dbReference type="Proteomes" id="UP000007306"/>
    </source>
</evidence>
<feature type="region of interest" description="Disordered" evidence="1">
    <location>
        <begin position="11"/>
        <end position="42"/>
    </location>
</feature>
<dbReference type="SUPFAM" id="SSF54427">
    <property type="entry name" value="NTF2-like"/>
    <property type="match status" value="1"/>
</dbReference>
<dbReference type="Pfam" id="PF12680">
    <property type="entry name" value="SnoaL_2"/>
    <property type="match status" value="1"/>
</dbReference>
<dbReference type="Gramene" id="ORGLA09G0024200.1">
    <property type="protein sequence ID" value="ORGLA09G0024200.1"/>
    <property type="gene ID" value="ORGLA09G0024200"/>
</dbReference>
<reference evidence="4" key="1">
    <citation type="submission" date="2015-06" db="UniProtKB">
        <authorList>
            <consortium name="EnsemblPlants"/>
        </authorList>
    </citation>
    <scope>IDENTIFICATION</scope>
</reference>
<proteinExistence type="predicted"/>
<dbReference type="Proteomes" id="UP000007306">
    <property type="component" value="Chromosome 9"/>
</dbReference>
<name>I1QMG3_ORYGL</name>
<dbReference type="InterPro" id="IPR026960">
    <property type="entry name" value="RVT-Znf"/>
</dbReference>
<dbReference type="HOGENOM" id="CLU_837800_0_0_1"/>
<evidence type="ECO:0000256" key="1">
    <source>
        <dbReference type="SAM" id="MobiDB-lite"/>
    </source>
</evidence>